<feature type="region of interest" description="Disordered" evidence="1">
    <location>
        <begin position="359"/>
        <end position="391"/>
    </location>
</feature>
<evidence type="ECO:0000313" key="3">
    <source>
        <dbReference type="Proteomes" id="UP000717515"/>
    </source>
</evidence>
<reference evidence="2" key="1">
    <citation type="submission" date="2021-07" db="EMBL/GenBank/DDBJ databases">
        <title>Draft genome of Mortierella alpina, strain LL118, isolated from an aspen leaf litter sample.</title>
        <authorList>
            <person name="Yang S."/>
            <person name="Vinatzer B.A."/>
        </authorList>
    </citation>
    <scope>NUCLEOTIDE SEQUENCE</scope>
    <source>
        <strain evidence="2">LL118</strain>
    </source>
</reference>
<dbReference type="EMBL" id="JAIFTL010000205">
    <property type="protein sequence ID" value="KAG9321423.1"/>
    <property type="molecule type" value="Genomic_DNA"/>
</dbReference>
<accession>A0A9P7ZZ96</accession>
<protein>
    <submittedName>
        <fullName evidence="2">Uncharacterized protein</fullName>
    </submittedName>
</protein>
<dbReference type="AlphaFoldDB" id="A0A9P7ZZ96"/>
<proteinExistence type="predicted"/>
<feature type="compositionally biased region" description="Polar residues" evidence="1">
    <location>
        <begin position="439"/>
        <end position="452"/>
    </location>
</feature>
<comment type="caution">
    <text evidence="2">The sequence shown here is derived from an EMBL/GenBank/DDBJ whole genome shotgun (WGS) entry which is preliminary data.</text>
</comment>
<gene>
    <name evidence="2" type="ORF">KVV02_004362</name>
</gene>
<sequence length="502" mass="54741">MVASGLTRCEPIRSIPSFLYTTIPIAPLNIASRTFTQMDTPSAHSPLSAHAQKTFSAQSMLESNVRFLCDMVDNVLRTSTELEHTNAPLRIQIQTSGPAGISSPMEQYPRSPLFLLSPRTFTQAKSDLSKVDGGVVSKFNRDTLLNLFPTPPKALPSHKSAPVAALPRLSLDCPIKALENAQAVKALSPCDALSPREPFSAPKPLVARRAAMAKDQPLSASSPALLITSHHEVSQDKDFLSPLSASTSSPSSPLGHMDALSQHLWNIETQMRRPSFLMNRRTSSLSALFVSNAVASPVAAKQQEQERLLAELSLTVGTIATPTTETPVILCESHHDADQDVDWRAWHGAWTRRRVTPEDETLLSPTRSDSRTSCSSSASDRSNNNFFTAPSTPICHTPVVPTCRKSRKPRIFHPSFSFSSSSSSLSSSAVSSSNTGSSNKDGNPEQWTTESQKWGDRFQALVHNFQASAGKHSRRLADILPKNRWTKRSRSRSSSDANKAHA</sequence>
<feature type="compositionally biased region" description="Low complexity" evidence="1">
    <location>
        <begin position="364"/>
        <end position="382"/>
    </location>
</feature>
<evidence type="ECO:0000256" key="1">
    <source>
        <dbReference type="SAM" id="MobiDB-lite"/>
    </source>
</evidence>
<feature type="region of interest" description="Disordered" evidence="1">
    <location>
        <begin position="466"/>
        <end position="502"/>
    </location>
</feature>
<feature type="compositionally biased region" description="Low complexity" evidence="1">
    <location>
        <begin position="417"/>
        <end position="438"/>
    </location>
</feature>
<feature type="region of interest" description="Disordered" evidence="1">
    <location>
        <begin position="417"/>
        <end position="453"/>
    </location>
</feature>
<name>A0A9P7ZZ96_MORAP</name>
<organism evidence="2 3">
    <name type="scientific">Mortierella alpina</name>
    <name type="common">Oleaginous fungus</name>
    <name type="synonym">Mortierella renispora</name>
    <dbReference type="NCBI Taxonomy" id="64518"/>
    <lineage>
        <taxon>Eukaryota</taxon>
        <taxon>Fungi</taxon>
        <taxon>Fungi incertae sedis</taxon>
        <taxon>Mucoromycota</taxon>
        <taxon>Mortierellomycotina</taxon>
        <taxon>Mortierellomycetes</taxon>
        <taxon>Mortierellales</taxon>
        <taxon>Mortierellaceae</taxon>
        <taxon>Mortierella</taxon>
    </lineage>
</organism>
<dbReference type="Proteomes" id="UP000717515">
    <property type="component" value="Unassembled WGS sequence"/>
</dbReference>
<evidence type="ECO:0000313" key="2">
    <source>
        <dbReference type="EMBL" id="KAG9321423.1"/>
    </source>
</evidence>